<evidence type="ECO:0000256" key="6">
    <source>
        <dbReference type="ARBA" id="ARBA00025624"/>
    </source>
</evidence>
<accession>A0A2W1JIW6</accession>
<dbReference type="NCBIfam" id="TIGR01972">
    <property type="entry name" value="NDH_I_M"/>
    <property type="match status" value="1"/>
</dbReference>
<feature type="transmembrane region" description="Helical" evidence="8">
    <location>
        <begin position="365"/>
        <end position="391"/>
    </location>
</feature>
<comment type="caution">
    <text evidence="10">The sequence shown here is derived from an EMBL/GenBank/DDBJ whole genome shotgun (WGS) entry which is preliminary data.</text>
</comment>
<reference evidence="10 11" key="1">
    <citation type="journal article" date="2018" name="Sci. Rep.">
        <title>A novel species of the marine cyanobacterium Acaryochloris with a unique pigment content and lifestyle.</title>
        <authorList>
            <person name="Partensky F."/>
            <person name="Six C."/>
            <person name="Ratin M."/>
            <person name="Garczarek L."/>
            <person name="Vaulot D."/>
            <person name="Probert I."/>
            <person name="Calteau A."/>
            <person name="Gourvil P."/>
            <person name="Marie D."/>
            <person name="Grebert T."/>
            <person name="Bouchier C."/>
            <person name="Le Panse S."/>
            <person name="Gachenot M."/>
            <person name="Rodriguez F."/>
            <person name="Garrido J.L."/>
        </authorList>
    </citation>
    <scope>NUCLEOTIDE SEQUENCE [LARGE SCALE GENOMIC DNA]</scope>
    <source>
        <strain evidence="10 11">RCC1774</strain>
    </source>
</reference>
<evidence type="ECO:0000256" key="8">
    <source>
        <dbReference type="SAM" id="Phobius"/>
    </source>
</evidence>
<dbReference type="InterPro" id="IPR001750">
    <property type="entry name" value="ND/Mrp_TM"/>
</dbReference>
<dbReference type="RefSeq" id="WP_110985871.1">
    <property type="nucleotide sequence ID" value="NZ_CAWNWM010000005.1"/>
</dbReference>
<feature type="transmembrane region" description="Helical" evidence="8">
    <location>
        <begin position="30"/>
        <end position="49"/>
    </location>
</feature>
<comment type="subcellular location">
    <subcellularLocation>
        <location evidence="1">Endomembrane system</location>
        <topology evidence="1">Multi-pass membrane protein</topology>
    </subcellularLocation>
    <subcellularLocation>
        <location evidence="7">Membrane</location>
        <topology evidence="7">Multi-pass membrane protein</topology>
    </subcellularLocation>
</comment>
<feature type="transmembrane region" description="Helical" evidence="8">
    <location>
        <begin position="403"/>
        <end position="425"/>
    </location>
</feature>
<evidence type="ECO:0000256" key="3">
    <source>
        <dbReference type="ARBA" id="ARBA00022692"/>
    </source>
</evidence>
<dbReference type="GO" id="GO:0008137">
    <property type="term" value="F:NADH dehydrogenase (ubiquinone) activity"/>
    <property type="evidence" value="ECO:0007669"/>
    <property type="project" value="InterPro"/>
</dbReference>
<name>A0A2W1JIW6_9CYAN</name>
<dbReference type="Pfam" id="PF00361">
    <property type="entry name" value="Proton_antipo_M"/>
    <property type="match status" value="1"/>
</dbReference>
<feature type="transmembrane region" description="Helical" evidence="8">
    <location>
        <begin position="69"/>
        <end position="94"/>
    </location>
</feature>
<comment type="function">
    <text evidence="6">NDH-1 shuttles electrons from NAD(P)H, via FMN and iron-sulfur (Fe-S) centers, to quinones in the respiratory chain. The immediate electron acceptor for the enzyme in this species is believed to be plastoquinone. Couples the redox reaction to proton translocation (for every two electrons transferred, four hydrogen ions are translocated across the cytoplasmic membrane), and thus conserves the redox energy in a proton gradient.</text>
</comment>
<evidence type="ECO:0000256" key="1">
    <source>
        <dbReference type="ARBA" id="ARBA00004127"/>
    </source>
</evidence>
<organism evidence="10 11">
    <name type="scientific">Acaryochloris thomasi RCC1774</name>
    <dbReference type="NCBI Taxonomy" id="1764569"/>
    <lineage>
        <taxon>Bacteria</taxon>
        <taxon>Bacillati</taxon>
        <taxon>Cyanobacteriota</taxon>
        <taxon>Cyanophyceae</taxon>
        <taxon>Acaryochloridales</taxon>
        <taxon>Acaryochloridaceae</taxon>
        <taxon>Acaryochloris</taxon>
        <taxon>Acaryochloris thomasi</taxon>
    </lineage>
</organism>
<feature type="transmembrane region" description="Helical" evidence="8">
    <location>
        <begin position="297"/>
        <end position="318"/>
    </location>
</feature>
<dbReference type="PANTHER" id="PTHR43507">
    <property type="entry name" value="NADH-UBIQUINONE OXIDOREDUCTASE CHAIN 4"/>
    <property type="match status" value="1"/>
</dbReference>
<evidence type="ECO:0000259" key="9">
    <source>
        <dbReference type="Pfam" id="PF00361"/>
    </source>
</evidence>
<feature type="transmembrane region" description="Helical" evidence="8">
    <location>
        <begin position="106"/>
        <end position="124"/>
    </location>
</feature>
<feature type="transmembrane region" description="Helical" evidence="8">
    <location>
        <begin position="201"/>
        <end position="225"/>
    </location>
</feature>
<evidence type="ECO:0000313" key="10">
    <source>
        <dbReference type="EMBL" id="PZD73433.1"/>
    </source>
</evidence>
<dbReference type="GO" id="GO:0042773">
    <property type="term" value="P:ATP synthesis coupled electron transport"/>
    <property type="evidence" value="ECO:0007669"/>
    <property type="project" value="InterPro"/>
</dbReference>
<dbReference type="AlphaFoldDB" id="A0A2W1JIW6"/>
<dbReference type="GO" id="GO:0048039">
    <property type="term" value="F:ubiquinone binding"/>
    <property type="evidence" value="ECO:0007669"/>
    <property type="project" value="TreeGrafter"/>
</dbReference>
<feature type="transmembrane region" description="Helical" evidence="8">
    <location>
        <begin position="267"/>
        <end position="285"/>
    </location>
</feature>
<dbReference type="GO" id="GO:0015990">
    <property type="term" value="P:electron transport coupled proton transport"/>
    <property type="evidence" value="ECO:0007669"/>
    <property type="project" value="TreeGrafter"/>
</dbReference>
<gene>
    <name evidence="10" type="primary">ndhD1_1</name>
    <name evidence="10" type="ORF">C1752_01898</name>
</gene>
<sequence length="539" mass="57762">MTLSTLLLIPLAGALLIIAWPQAQHIKQLALWIAGLLLVWTVYVLSQFQTAVSGLQLTTVLAWLPDLGLNYSLAVDGLSLPLLMLSSVLTWIAIYSSPAELERPKLYYSLIFIVNIGVAGSLLAQNLLLFFLFYELELIPFYLLVSIWGGEQKSYAATKFLLYTALSGILILLGFLGLTWLSGSTSFEYIDLDTTTIPRNLQLVLLTILLVGFGIKTPLVPLHTWQPDVYVEASPPIAILLGGVLAKLGTYGLIRFCLQLFPEAWDLVAPGLAAIGTFSVMYGALSAIAQSDVKRMVAYSSIGHMGYILVAAAAGNTLSLTGAIAQMVSHGLILALLFHLLGLVETKVGTRDLNKLNGLMNPVRGLPMVSALLVVAGMASAGIPGLVGFIAEYMVFQGSFARFPIPTLLCIIASGLTAVYFVILINRTCFGRLDSQTAYYPKVTVPERAPALILTVMILILGLQPMWLTRWSENTADAIVAAVPQVGVVAEIPSRGLDSRGSVVDAQSIALATSAHAIQLEDSRSIALSPPSPPILGGE</sequence>
<evidence type="ECO:0000256" key="4">
    <source>
        <dbReference type="ARBA" id="ARBA00022989"/>
    </source>
</evidence>
<dbReference type="EC" id="1.6.5.-" evidence="10"/>
<keyword evidence="3 7" id="KW-0812">Transmembrane</keyword>
<dbReference type="OrthoDB" id="9811718at2"/>
<keyword evidence="11" id="KW-1185">Reference proteome</keyword>
<dbReference type="NCBIfam" id="NF005611">
    <property type="entry name" value="PRK07363.1"/>
    <property type="match status" value="1"/>
</dbReference>
<feature type="transmembrane region" description="Helical" evidence="8">
    <location>
        <begin position="6"/>
        <end position="23"/>
    </location>
</feature>
<feature type="domain" description="NADH:quinone oxidoreductase/Mrp antiporter transmembrane" evidence="9">
    <location>
        <begin position="124"/>
        <end position="416"/>
    </location>
</feature>
<feature type="transmembrane region" description="Helical" evidence="8">
    <location>
        <begin position="449"/>
        <end position="468"/>
    </location>
</feature>
<keyword evidence="4 8" id="KW-1133">Transmembrane helix</keyword>
<evidence type="ECO:0000313" key="11">
    <source>
        <dbReference type="Proteomes" id="UP000248857"/>
    </source>
</evidence>
<keyword evidence="10" id="KW-0560">Oxidoreductase</keyword>
<dbReference type="PANTHER" id="PTHR43507:SF21">
    <property type="entry name" value="NAD(P)H-QUINONE OXIDOREDUCTASE CHAIN 4, CHLOROPLASTIC"/>
    <property type="match status" value="1"/>
</dbReference>
<feature type="transmembrane region" description="Helical" evidence="8">
    <location>
        <begin position="237"/>
        <end position="261"/>
    </location>
</feature>
<dbReference type="InterPro" id="IPR003918">
    <property type="entry name" value="NADH_UbQ_OxRdtase"/>
</dbReference>
<dbReference type="GO" id="GO:0016020">
    <property type="term" value="C:membrane"/>
    <property type="evidence" value="ECO:0007669"/>
    <property type="project" value="UniProtKB-SubCell"/>
</dbReference>
<protein>
    <submittedName>
        <fullName evidence="10">NAD(P)H-quinone oxidoreductase chain 4 1</fullName>
        <ecNumber evidence="10">1.6.5.-</ecNumber>
    </submittedName>
</protein>
<dbReference type="EMBL" id="PQWO01000005">
    <property type="protein sequence ID" value="PZD73433.1"/>
    <property type="molecule type" value="Genomic_DNA"/>
</dbReference>
<feature type="transmembrane region" description="Helical" evidence="8">
    <location>
        <begin position="324"/>
        <end position="344"/>
    </location>
</feature>
<proteinExistence type="inferred from homology"/>
<feature type="transmembrane region" description="Helical" evidence="8">
    <location>
        <begin position="130"/>
        <end position="148"/>
    </location>
</feature>
<dbReference type="InterPro" id="IPR010227">
    <property type="entry name" value="NADH_Q_OxRdtase_chainM/4"/>
</dbReference>
<dbReference type="Proteomes" id="UP000248857">
    <property type="component" value="Unassembled WGS sequence"/>
</dbReference>
<dbReference type="GO" id="GO:0003954">
    <property type="term" value="F:NADH dehydrogenase activity"/>
    <property type="evidence" value="ECO:0007669"/>
    <property type="project" value="TreeGrafter"/>
</dbReference>
<feature type="transmembrane region" description="Helical" evidence="8">
    <location>
        <begin position="160"/>
        <end position="181"/>
    </location>
</feature>
<dbReference type="GO" id="GO:0012505">
    <property type="term" value="C:endomembrane system"/>
    <property type="evidence" value="ECO:0007669"/>
    <property type="project" value="UniProtKB-SubCell"/>
</dbReference>
<comment type="similarity">
    <text evidence="2">Belongs to the complex I subunit 4 family.</text>
</comment>
<evidence type="ECO:0000256" key="5">
    <source>
        <dbReference type="ARBA" id="ARBA00023136"/>
    </source>
</evidence>
<dbReference type="PRINTS" id="PR01437">
    <property type="entry name" value="NUOXDRDTASE4"/>
</dbReference>
<evidence type="ECO:0000256" key="2">
    <source>
        <dbReference type="ARBA" id="ARBA00009025"/>
    </source>
</evidence>
<evidence type="ECO:0000256" key="7">
    <source>
        <dbReference type="RuleBase" id="RU000320"/>
    </source>
</evidence>
<keyword evidence="5 8" id="KW-0472">Membrane</keyword>